<dbReference type="Proteomes" id="UP000605992">
    <property type="component" value="Unassembled WGS sequence"/>
</dbReference>
<protein>
    <submittedName>
        <fullName evidence="2">ABC transporter</fullName>
    </submittedName>
</protein>
<dbReference type="RefSeq" id="WP_203947630.1">
    <property type="nucleotide sequence ID" value="NZ_BOOR01000053.1"/>
</dbReference>
<reference evidence="2" key="1">
    <citation type="submission" date="2021-01" db="EMBL/GenBank/DDBJ databases">
        <title>Whole genome shotgun sequence of Planotetraspora thailandica NBRC 104271.</title>
        <authorList>
            <person name="Komaki H."/>
            <person name="Tamura T."/>
        </authorList>
    </citation>
    <scope>NUCLEOTIDE SEQUENCE</scope>
    <source>
        <strain evidence="2">NBRC 104271</strain>
    </source>
</reference>
<organism evidence="2 3">
    <name type="scientific">Planotetraspora thailandica</name>
    <dbReference type="NCBI Taxonomy" id="487172"/>
    <lineage>
        <taxon>Bacteria</taxon>
        <taxon>Bacillati</taxon>
        <taxon>Actinomycetota</taxon>
        <taxon>Actinomycetes</taxon>
        <taxon>Streptosporangiales</taxon>
        <taxon>Streptosporangiaceae</taxon>
        <taxon>Planotetraspora</taxon>
    </lineage>
</organism>
<dbReference type="Pfam" id="PF12730">
    <property type="entry name" value="ABC2_membrane_4"/>
    <property type="match status" value="1"/>
</dbReference>
<gene>
    <name evidence="2" type="ORF">Pth03_58930</name>
</gene>
<dbReference type="AlphaFoldDB" id="A0A8J3V4A5"/>
<feature type="transmembrane region" description="Helical" evidence="1">
    <location>
        <begin position="237"/>
        <end position="261"/>
    </location>
</feature>
<feature type="transmembrane region" description="Helical" evidence="1">
    <location>
        <begin position="161"/>
        <end position="186"/>
    </location>
</feature>
<evidence type="ECO:0000256" key="1">
    <source>
        <dbReference type="SAM" id="Phobius"/>
    </source>
</evidence>
<feature type="transmembrane region" description="Helical" evidence="1">
    <location>
        <begin position="120"/>
        <end position="149"/>
    </location>
</feature>
<name>A0A8J3V4A5_9ACTN</name>
<proteinExistence type="predicted"/>
<evidence type="ECO:0000313" key="3">
    <source>
        <dbReference type="Proteomes" id="UP000605992"/>
    </source>
</evidence>
<feature type="transmembrane region" description="Helical" evidence="1">
    <location>
        <begin position="39"/>
        <end position="57"/>
    </location>
</feature>
<feature type="transmembrane region" description="Helical" evidence="1">
    <location>
        <begin position="193"/>
        <end position="211"/>
    </location>
</feature>
<accession>A0A8J3V4A5</accession>
<feature type="transmembrane region" description="Helical" evidence="1">
    <location>
        <begin position="77"/>
        <end position="99"/>
    </location>
</feature>
<sequence>MSSISGSPATGAKTRGGPSRLGSSIAFEWTKLTSVRSTWWNVTISSVVTIALGLLLGGSMKASADNGYDVAMPAPHVAFQSLIAAQFLVMVMATLFIASEYTSGSIKTTLQSVPVRARMLFGKVAVIAAIGLVIGVVQSTIGTAAIALLAGDYSSFTATELSLTILGSAVDFALLGITALGLATAFRSATGTIIATVGLFGLPRIVPIFNIEWLTDFSQYFPTEAGTVLGLQTTAPYGWSTATLVLLAWAATALTAGYAVLHIRDA</sequence>
<keyword evidence="1" id="KW-0812">Transmembrane</keyword>
<dbReference type="EMBL" id="BOOR01000053">
    <property type="protein sequence ID" value="GII57504.1"/>
    <property type="molecule type" value="Genomic_DNA"/>
</dbReference>
<keyword evidence="3" id="KW-1185">Reference proteome</keyword>
<evidence type="ECO:0000313" key="2">
    <source>
        <dbReference type="EMBL" id="GII57504.1"/>
    </source>
</evidence>
<keyword evidence="1" id="KW-1133">Transmembrane helix</keyword>
<comment type="caution">
    <text evidence="2">The sequence shown here is derived from an EMBL/GenBank/DDBJ whole genome shotgun (WGS) entry which is preliminary data.</text>
</comment>
<keyword evidence="1" id="KW-0472">Membrane</keyword>